<evidence type="ECO:0000313" key="1">
    <source>
        <dbReference type="EMBL" id="PIZ17377.1"/>
    </source>
</evidence>
<sequence length="71" mass="7791">MPSSLMAFSININLFLEFDGAILPADVMLINSLHPETNNSSATSTTKGAPTTQPIMPNFEPLYSKLYNSVW</sequence>
<proteinExistence type="predicted"/>
<evidence type="ECO:0000313" key="2">
    <source>
        <dbReference type="Proteomes" id="UP000229307"/>
    </source>
</evidence>
<dbReference type="EMBL" id="PFMR01000122">
    <property type="protein sequence ID" value="PIZ17377.1"/>
    <property type="molecule type" value="Genomic_DNA"/>
</dbReference>
<organism evidence="1 2">
    <name type="scientific">Candidatus Desantisbacteria bacterium CG_4_10_14_0_8_um_filter_48_22</name>
    <dbReference type="NCBI Taxonomy" id="1974543"/>
    <lineage>
        <taxon>Bacteria</taxon>
        <taxon>Candidatus Desantisiibacteriota</taxon>
    </lineage>
</organism>
<protein>
    <submittedName>
        <fullName evidence="1">Uncharacterized protein</fullName>
    </submittedName>
</protein>
<dbReference type="Proteomes" id="UP000229307">
    <property type="component" value="Unassembled WGS sequence"/>
</dbReference>
<comment type="caution">
    <text evidence="1">The sequence shown here is derived from an EMBL/GenBank/DDBJ whole genome shotgun (WGS) entry which is preliminary data.</text>
</comment>
<name>A0A2M7SCU0_9BACT</name>
<gene>
    <name evidence="1" type="ORF">COY52_04675</name>
</gene>
<reference evidence="2" key="1">
    <citation type="submission" date="2017-09" db="EMBL/GenBank/DDBJ databases">
        <title>Depth-based differentiation of microbial function through sediment-hosted aquifers and enrichment of novel symbionts in the deep terrestrial subsurface.</title>
        <authorList>
            <person name="Probst A.J."/>
            <person name="Ladd B."/>
            <person name="Jarett J.K."/>
            <person name="Geller-Mcgrath D.E."/>
            <person name="Sieber C.M.K."/>
            <person name="Emerson J.B."/>
            <person name="Anantharaman K."/>
            <person name="Thomas B.C."/>
            <person name="Malmstrom R."/>
            <person name="Stieglmeier M."/>
            <person name="Klingl A."/>
            <person name="Woyke T."/>
            <person name="Ryan C.M."/>
            <person name="Banfield J.F."/>
        </authorList>
    </citation>
    <scope>NUCLEOTIDE SEQUENCE [LARGE SCALE GENOMIC DNA]</scope>
</reference>
<dbReference type="AlphaFoldDB" id="A0A2M7SCU0"/>
<accession>A0A2M7SCU0</accession>